<organism evidence="2 3">
    <name type="scientific">Scophthalmus maximus</name>
    <name type="common">Turbot</name>
    <name type="synonym">Psetta maxima</name>
    <dbReference type="NCBI Taxonomy" id="52904"/>
    <lineage>
        <taxon>Eukaryota</taxon>
        <taxon>Metazoa</taxon>
        <taxon>Chordata</taxon>
        <taxon>Craniata</taxon>
        <taxon>Vertebrata</taxon>
        <taxon>Euteleostomi</taxon>
        <taxon>Actinopterygii</taxon>
        <taxon>Neopterygii</taxon>
        <taxon>Teleostei</taxon>
        <taxon>Neoteleostei</taxon>
        <taxon>Acanthomorphata</taxon>
        <taxon>Carangaria</taxon>
        <taxon>Pleuronectiformes</taxon>
        <taxon>Pleuronectoidei</taxon>
        <taxon>Scophthalmidae</taxon>
        <taxon>Scophthalmus</taxon>
    </lineage>
</organism>
<feature type="transmembrane region" description="Helical" evidence="1">
    <location>
        <begin position="37"/>
        <end position="59"/>
    </location>
</feature>
<sequence>MQAAAPVAMLINKWTDSKAITACMLRTFCVPLHRSRYFVAVSLVFVIPLTTVSKGIALYTDNMNSATVSVSHLLRPGIVVNFIKEEEENGDNRGGLFGTVSDRWHGRENAREENASSSSQLATYRFNLVHSADLTVSQGDGKA</sequence>
<dbReference type="Proteomes" id="UP000438429">
    <property type="component" value="Unassembled WGS sequence"/>
</dbReference>
<evidence type="ECO:0000313" key="3">
    <source>
        <dbReference type="Proteomes" id="UP000438429"/>
    </source>
</evidence>
<evidence type="ECO:0000313" key="2">
    <source>
        <dbReference type="EMBL" id="KAF0031729.1"/>
    </source>
</evidence>
<keyword evidence="1" id="KW-1133">Transmembrane helix</keyword>
<dbReference type="AlphaFoldDB" id="A0A6A4SGU3"/>
<name>A0A6A4SGU3_SCOMX</name>
<keyword evidence="1" id="KW-0472">Membrane</keyword>
<protein>
    <submittedName>
        <fullName evidence="2">Uncharacterized protein</fullName>
    </submittedName>
</protein>
<evidence type="ECO:0000256" key="1">
    <source>
        <dbReference type="SAM" id="Phobius"/>
    </source>
</evidence>
<reference evidence="2 3" key="1">
    <citation type="submission" date="2019-06" db="EMBL/GenBank/DDBJ databases">
        <title>Draft genomes of female and male turbot (Scophthalmus maximus).</title>
        <authorList>
            <person name="Xu H."/>
            <person name="Xu X.-W."/>
            <person name="Shao C."/>
            <person name="Chen S."/>
        </authorList>
    </citation>
    <scope>NUCLEOTIDE SEQUENCE [LARGE SCALE GENOMIC DNA]</scope>
    <source>
        <strain evidence="2">Ysfricsl-2016a</strain>
        <tissue evidence="2">Blood</tissue>
    </source>
</reference>
<gene>
    <name evidence="2" type="ORF">F2P81_016284</name>
</gene>
<dbReference type="EMBL" id="VEVO01000014">
    <property type="protein sequence ID" value="KAF0031729.1"/>
    <property type="molecule type" value="Genomic_DNA"/>
</dbReference>
<comment type="caution">
    <text evidence="2">The sequence shown here is derived from an EMBL/GenBank/DDBJ whole genome shotgun (WGS) entry which is preliminary data.</text>
</comment>
<proteinExistence type="predicted"/>
<keyword evidence="1" id="KW-0812">Transmembrane</keyword>
<accession>A0A6A4SGU3</accession>